<dbReference type="AlphaFoldDB" id="A0A1G6SV10"/>
<dbReference type="Proteomes" id="UP000199603">
    <property type="component" value="Unassembled WGS sequence"/>
</dbReference>
<dbReference type="OrthoDB" id="6681382at2"/>
<keyword evidence="2" id="KW-1185">Reference proteome</keyword>
<dbReference type="Pfam" id="PF10014">
    <property type="entry name" value="2OG-Fe_Oxy_2"/>
    <property type="match status" value="1"/>
</dbReference>
<gene>
    <name evidence="1" type="ORF">SAMN04488509_101711</name>
</gene>
<sequence>MNATAAVDEFDHPLLGLDREGFCFLPRAQALALLPAQADVDWEEFAGSWNELGLDEHMADGGRYRRRRHAVLAASHARGIERLPDAPHYQALHYNRLNGGIERWFQPILPEIADSAAFRALSAFAHALFSQRAPEVERWQVEAHQFRIEALPGQPGQPTPEGVHRDGVDYVLVALIDRHNIREGTTTIHAADSTQLGAFTLTEPLDIALVDDQRVWHGVTAVEPMDPDAPAWRDVLVLTFRRAEAVLSAASAS</sequence>
<dbReference type="Gene3D" id="2.60.120.620">
    <property type="entry name" value="q2cbj1_9rhob like domain"/>
    <property type="match status" value="1"/>
</dbReference>
<evidence type="ECO:0000313" key="2">
    <source>
        <dbReference type="Proteomes" id="UP000199603"/>
    </source>
</evidence>
<dbReference type="InterPro" id="IPR018724">
    <property type="entry name" value="2OG-Fe_dioxygenase"/>
</dbReference>
<protein>
    <recommendedName>
        <fullName evidence="3">2OG-Fe dioxygenase</fullName>
    </recommendedName>
</protein>
<organism evidence="1 2">
    <name type="scientific">Aquimonas voraii</name>
    <dbReference type="NCBI Taxonomy" id="265719"/>
    <lineage>
        <taxon>Bacteria</taxon>
        <taxon>Pseudomonadati</taxon>
        <taxon>Pseudomonadota</taxon>
        <taxon>Gammaproteobacteria</taxon>
        <taxon>Lysobacterales</taxon>
        <taxon>Lysobacteraceae</taxon>
        <taxon>Aquimonas</taxon>
    </lineage>
</organism>
<dbReference type="GO" id="GO:0051213">
    <property type="term" value="F:dioxygenase activity"/>
    <property type="evidence" value="ECO:0007669"/>
    <property type="project" value="InterPro"/>
</dbReference>
<dbReference type="RefSeq" id="WP_091238897.1">
    <property type="nucleotide sequence ID" value="NZ_FNAG01000001.1"/>
</dbReference>
<name>A0A1G6SV10_9GAMM</name>
<evidence type="ECO:0008006" key="3">
    <source>
        <dbReference type="Google" id="ProtNLM"/>
    </source>
</evidence>
<proteinExistence type="predicted"/>
<dbReference type="EMBL" id="FNAG01000001">
    <property type="protein sequence ID" value="SDD20643.1"/>
    <property type="molecule type" value="Genomic_DNA"/>
</dbReference>
<evidence type="ECO:0000313" key="1">
    <source>
        <dbReference type="EMBL" id="SDD20643.1"/>
    </source>
</evidence>
<reference evidence="1 2" key="1">
    <citation type="submission" date="2016-10" db="EMBL/GenBank/DDBJ databases">
        <authorList>
            <person name="de Groot N.N."/>
        </authorList>
    </citation>
    <scope>NUCLEOTIDE SEQUENCE [LARGE SCALE GENOMIC DNA]</scope>
    <source>
        <strain evidence="1 2">DSM 16957</strain>
    </source>
</reference>
<accession>A0A1G6SV10</accession>